<name>D2VTQ6_NAEGR</name>
<sequence length="369" mass="42128">MPKATKVISVGKKRYNPIDETEIDEELAPVKELAKEFQVCTRDFKEKITGAKLVEDENGKRVLLLTGFKTKEKDRSKRMVKVGGEFDSSNIVAGTRRRKNVNYKSLEEKASKPASKNSFDKRSKLTEKMNKKKAAAKKETEDKENVENQMADEDVAAEKKTTNKQKEEWTYPLSKKNFELMKKLGATIKLNLPKRAYRDEEPIPEEINAFVSAKFPEDIKFTITKKHVGGHSFGLIKHEIFILNDDDCPEWMKKNEDYVIIGEGESGIIACKKSEAKNDFKVYIIFDATEDEEEMVFTMSLSKYLSNLKRHRLVKETEEEETAQKESSAPSQEEEEETTTVAPSESQELVEQSLASDAALNEKVDIMED</sequence>
<dbReference type="InParanoid" id="D2VTQ6"/>
<organism evidence="3">
    <name type="scientific">Naegleria gruberi</name>
    <name type="common">Amoeba</name>
    <dbReference type="NCBI Taxonomy" id="5762"/>
    <lineage>
        <taxon>Eukaryota</taxon>
        <taxon>Discoba</taxon>
        <taxon>Heterolobosea</taxon>
        <taxon>Tetramitia</taxon>
        <taxon>Eutetramitia</taxon>
        <taxon>Vahlkampfiidae</taxon>
        <taxon>Naegleria</taxon>
    </lineage>
</organism>
<feature type="region of interest" description="Disordered" evidence="1">
    <location>
        <begin position="97"/>
        <end position="148"/>
    </location>
</feature>
<gene>
    <name evidence="2" type="ORF">NAEGRDRAFT_52176</name>
</gene>
<reference evidence="2 3" key="1">
    <citation type="journal article" date="2010" name="Cell">
        <title>The genome of Naegleria gruberi illuminates early eukaryotic versatility.</title>
        <authorList>
            <person name="Fritz-Laylin L.K."/>
            <person name="Prochnik S.E."/>
            <person name="Ginger M.L."/>
            <person name="Dacks J.B."/>
            <person name="Carpenter M.L."/>
            <person name="Field M.C."/>
            <person name="Kuo A."/>
            <person name="Paredez A."/>
            <person name="Chapman J."/>
            <person name="Pham J."/>
            <person name="Shu S."/>
            <person name="Neupane R."/>
            <person name="Cipriano M."/>
            <person name="Mancuso J."/>
            <person name="Tu H."/>
            <person name="Salamov A."/>
            <person name="Lindquist E."/>
            <person name="Shapiro H."/>
            <person name="Lucas S."/>
            <person name="Grigoriev I.V."/>
            <person name="Cande W.Z."/>
            <person name="Fulton C."/>
            <person name="Rokhsar D.S."/>
            <person name="Dawson S.C."/>
        </authorList>
    </citation>
    <scope>NUCLEOTIDE SEQUENCE [LARGE SCALE GENOMIC DNA]</scope>
    <source>
        <strain evidence="2 3">NEG-M</strain>
    </source>
</reference>
<evidence type="ECO:0000313" key="2">
    <source>
        <dbReference type="EMBL" id="EFC39767.1"/>
    </source>
</evidence>
<dbReference type="Proteomes" id="UP000006671">
    <property type="component" value="Unassembled WGS sequence"/>
</dbReference>
<feature type="compositionally biased region" description="Basic and acidic residues" evidence="1">
    <location>
        <begin position="136"/>
        <end position="146"/>
    </location>
</feature>
<feature type="compositionally biased region" description="Basic and acidic residues" evidence="1">
    <location>
        <begin position="360"/>
        <end position="369"/>
    </location>
</feature>
<dbReference type="AlphaFoldDB" id="D2VTQ6"/>
<dbReference type="KEGG" id="ngr:NAEGRDRAFT_52176"/>
<dbReference type="RefSeq" id="XP_002672511.1">
    <property type="nucleotide sequence ID" value="XM_002672465.1"/>
</dbReference>
<evidence type="ECO:0000256" key="1">
    <source>
        <dbReference type="SAM" id="MobiDB-lite"/>
    </source>
</evidence>
<protein>
    <submittedName>
        <fullName evidence="2">Predicted protein</fullName>
    </submittedName>
</protein>
<dbReference type="EMBL" id="GG738897">
    <property type="protein sequence ID" value="EFC39767.1"/>
    <property type="molecule type" value="Genomic_DNA"/>
</dbReference>
<keyword evidence="3" id="KW-1185">Reference proteome</keyword>
<accession>D2VTQ6</accession>
<dbReference type="GeneID" id="8860864"/>
<evidence type="ECO:0000313" key="3">
    <source>
        <dbReference type="Proteomes" id="UP000006671"/>
    </source>
</evidence>
<feature type="compositionally biased region" description="Basic and acidic residues" evidence="1">
    <location>
        <begin position="118"/>
        <end position="129"/>
    </location>
</feature>
<proteinExistence type="predicted"/>
<dbReference type="VEuPathDB" id="AmoebaDB:NAEGRDRAFT_52176"/>
<feature type="region of interest" description="Disordered" evidence="1">
    <location>
        <begin position="315"/>
        <end position="369"/>
    </location>
</feature>